<comment type="caution">
    <text evidence="1">The sequence shown here is derived from an EMBL/GenBank/DDBJ whole genome shotgun (WGS) entry which is preliminary data.</text>
</comment>
<proteinExistence type="predicted"/>
<gene>
    <name evidence="1" type="ORF">SDC9_135328</name>
</gene>
<sequence length="258" mass="27180">MNKPVNTSKLQPILSAQTLRRFAGILLALLLFCASIPAALAEQILFPLGACSDEVLRVETRLSDLGYTTKVVNGLWEQVDADALAAFSAANGVTTVSVSEALFSPQAMPAAQQTGGVFAVGAGGFALTYGSRMPWSEVKPLLQPGTSYNVTSCYSSISLHMVCVSAGAHAKFRPELEWDDATLRGFFSSASSSEKQPIVVTINGILVAASIQQAAPNADAETDALPEYSVYFHGALSEINGIPDAEHESVIQIASSQP</sequence>
<protein>
    <recommendedName>
        <fullName evidence="2">Peptidoglycan binding-like domain-containing protein</fullName>
    </recommendedName>
</protein>
<accession>A0A645DG27</accession>
<organism evidence="1">
    <name type="scientific">bioreactor metagenome</name>
    <dbReference type="NCBI Taxonomy" id="1076179"/>
    <lineage>
        <taxon>unclassified sequences</taxon>
        <taxon>metagenomes</taxon>
        <taxon>ecological metagenomes</taxon>
    </lineage>
</organism>
<name>A0A645DG27_9ZZZZ</name>
<evidence type="ECO:0000313" key="1">
    <source>
        <dbReference type="EMBL" id="MPM88227.1"/>
    </source>
</evidence>
<dbReference type="AlphaFoldDB" id="A0A645DG27"/>
<dbReference type="EMBL" id="VSSQ01035884">
    <property type="protein sequence ID" value="MPM88227.1"/>
    <property type="molecule type" value="Genomic_DNA"/>
</dbReference>
<evidence type="ECO:0008006" key="2">
    <source>
        <dbReference type="Google" id="ProtNLM"/>
    </source>
</evidence>
<reference evidence="1" key="1">
    <citation type="submission" date="2019-08" db="EMBL/GenBank/DDBJ databases">
        <authorList>
            <person name="Kucharzyk K."/>
            <person name="Murdoch R.W."/>
            <person name="Higgins S."/>
            <person name="Loffler F."/>
        </authorList>
    </citation>
    <scope>NUCLEOTIDE SEQUENCE</scope>
</reference>